<feature type="compositionally biased region" description="Polar residues" evidence="1">
    <location>
        <begin position="436"/>
        <end position="451"/>
    </location>
</feature>
<organism evidence="2 3">
    <name type="scientific">Pholiota conissans</name>
    <dbReference type="NCBI Taxonomy" id="109636"/>
    <lineage>
        <taxon>Eukaryota</taxon>
        <taxon>Fungi</taxon>
        <taxon>Dikarya</taxon>
        <taxon>Basidiomycota</taxon>
        <taxon>Agaricomycotina</taxon>
        <taxon>Agaricomycetes</taxon>
        <taxon>Agaricomycetidae</taxon>
        <taxon>Agaricales</taxon>
        <taxon>Agaricineae</taxon>
        <taxon>Strophariaceae</taxon>
        <taxon>Pholiota</taxon>
    </lineage>
</organism>
<feature type="region of interest" description="Disordered" evidence="1">
    <location>
        <begin position="557"/>
        <end position="621"/>
    </location>
</feature>
<feature type="compositionally biased region" description="Low complexity" evidence="1">
    <location>
        <begin position="560"/>
        <end position="571"/>
    </location>
</feature>
<dbReference type="EMBL" id="MU155689">
    <property type="protein sequence ID" value="KAF9471421.1"/>
    <property type="molecule type" value="Genomic_DNA"/>
</dbReference>
<feature type="region of interest" description="Disordered" evidence="1">
    <location>
        <begin position="399"/>
        <end position="492"/>
    </location>
</feature>
<gene>
    <name evidence="2" type="ORF">BDN70DRAFT_901360</name>
</gene>
<dbReference type="AlphaFoldDB" id="A0A9P5YP70"/>
<name>A0A9P5YP70_9AGAR</name>
<feature type="compositionally biased region" description="Acidic residues" evidence="1">
    <location>
        <begin position="599"/>
        <end position="612"/>
    </location>
</feature>
<proteinExistence type="predicted"/>
<evidence type="ECO:0000256" key="1">
    <source>
        <dbReference type="SAM" id="MobiDB-lite"/>
    </source>
</evidence>
<reference evidence="2" key="1">
    <citation type="submission" date="2020-11" db="EMBL/GenBank/DDBJ databases">
        <authorList>
            <consortium name="DOE Joint Genome Institute"/>
            <person name="Ahrendt S."/>
            <person name="Riley R."/>
            <person name="Andreopoulos W."/>
            <person name="Labutti K."/>
            <person name="Pangilinan J."/>
            <person name="Ruiz-Duenas F.J."/>
            <person name="Barrasa J.M."/>
            <person name="Sanchez-Garcia M."/>
            <person name="Camarero S."/>
            <person name="Miyauchi S."/>
            <person name="Serrano A."/>
            <person name="Linde D."/>
            <person name="Babiker R."/>
            <person name="Drula E."/>
            <person name="Ayuso-Fernandez I."/>
            <person name="Pacheco R."/>
            <person name="Padilla G."/>
            <person name="Ferreira P."/>
            <person name="Barriuso J."/>
            <person name="Kellner H."/>
            <person name="Castanera R."/>
            <person name="Alfaro M."/>
            <person name="Ramirez L."/>
            <person name="Pisabarro A.G."/>
            <person name="Kuo A."/>
            <person name="Tritt A."/>
            <person name="Lipzen A."/>
            <person name="He G."/>
            <person name="Yan M."/>
            <person name="Ng V."/>
            <person name="Cullen D."/>
            <person name="Martin F."/>
            <person name="Rosso M.-N."/>
            <person name="Henrissat B."/>
            <person name="Hibbett D."/>
            <person name="Martinez A.T."/>
            <person name="Grigoriev I.V."/>
        </authorList>
    </citation>
    <scope>NUCLEOTIDE SEQUENCE</scope>
    <source>
        <strain evidence="2">CIRM-BRFM 674</strain>
    </source>
</reference>
<feature type="compositionally biased region" description="Low complexity" evidence="1">
    <location>
        <begin position="299"/>
        <end position="328"/>
    </location>
</feature>
<evidence type="ECO:0000313" key="2">
    <source>
        <dbReference type="EMBL" id="KAF9471421.1"/>
    </source>
</evidence>
<feature type="region of interest" description="Disordered" evidence="1">
    <location>
        <begin position="504"/>
        <end position="525"/>
    </location>
</feature>
<feature type="compositionally biased region" description="Low complexity" evidence="1">
    <location>
        <begin position="455"/>
        <end position="468"/>
    </location>
</feature>
<keyword evidence="3" id="KW-1185">Reference proteome</keyword>
<dbReference type="Proteomes" id="UP000807469">
    <property type="component" value="Unassembled WGS sequence"/>
</dbReference>
<evidence type="ECO:0000313" key="3">
    <source>
        <dbReference type="Proteomes" id="UP000807469"/>
    </source>
</evidence>
<feature type="compositionally biased region" description="Basic and acidic residues" evidence="1">
    <location>
        <begin position="510"/>
        <end position="521"/>
    </location>
</feature>
<accession>A0A9P5YP70</accession>
<sequence length="647" mass="66335">MQDKSSVSMPSETTDRVVGGAASSLAAPTGASVVPAAPDHGAVAVTVAPTALAASTVAAPAGASVVPVAPAHGAVTVTIAPTAQAHAASVVAAASACDVNDPFITDNSMDTREDGFNPNFSSVRVPHPFELQEPNPRPINYFVVNVGTPVGIIGDLELSSIDLHRQPQLAFTRCNGWYEAVGHYTINFRNGNIRLVPLGAGAPQMPNNLQHVAIMEHASGVPRPLHPPAGSASNPIYVGSPDTAVVVAGPTQNSRTPTPAARSTRDRGTGPFRIPLPIPVRRGAPIPGATRIRRRRRQSTSTTTATTGPAPAPSSAVPAPGGAAPGVSTAAAPTAVASTVSSTAASTAVASTVIASTAAVSTVVASTTVSSIPASGSANASNGAVNGTHKVINVSDFSDIESSRQVPKKRQARDIVPQINVHDSDSDGPDFLPSYPQAQGRDSSHASQTSRPCVDTARTTPPTTDRAASSQTSSPLTELGPTPPSTPQPGQKVFQSLFSVGGVSCKGKGKGKDKGKGKAKESSPVLEHFLRSNKRYKLTDKGRSLCLPGADPSSLPTNIPAADGADPVAGPSSVSVNDALTIDAPPIAGPSNSHVSDTSIEDGNDGDDEDDGLVNNEYPHWDFKPDEIDEVGRIMDEAWKHSQAKRK</sequence>
<protein>
    <submittedName>
        <fullName evidence="2">Uncharacterized protein</fullName>
    </submittedName>
</protein>
<comment type="caution">
    <text evidence="2">The sequence shown here is derived from an EMBL/GenBank/DDBJ whole genome shotgun (WGS) entry which is preliminary data.</text>
</comment>
<feature type="region of interest" description="Disordered" evidence="1">
    <location>
        <begin position="249"/>
        <end position="328"/>
    </location>
</feature>